<proteinExistence type="predicted"/>
<dbReference type="AlphaFoldDB" id="A0A4R4PC79"/>
<comment type="caution">
    <text evidence="1">The sequence shown here is derived from an EMBL/GenBank/DDBJ whole genome shotgun (WGS) entry which is preliminary data.</text>
</comment>
<dbReference type="Proteomes" id="UP000295431">
    <property type="component" value="Unassembled WGS sequence"/>
</dbReference>
<organism evidence="1 2">
    <name type="scientific">Actinomadura bangladeshensis</name>
    <dbReference type="NCBI Taxonomy" id="453573"/>
    <lineage>
        <taxon>Bacteria</taxon>
        <taxon>Bacillati</taxon>
        <taxon>Actinomycetota</taxon>
        <taxon>Actinomycetes</taxon>
        <taxon>Streptosporangiales</taxon>
        <taxon>Thermomonosporaceae</taxon>
        <taxon>Actinomadura</taxon>
    </lineage>
</organism>
<dbReference type="RefSeq" id="WP_131936036.1">
    <property type="nucleotide sequence ID" value="NZ_BAAAMX010000001.1"/>
</dbReference>
<keyword evidence="2" id="KW-1185">Reference proteome</keyword>
<protein>
    <submittedName>
        <fullName evidence="1">Uncharacterized protein</fullName>
    </submittedName>
</protein>
<name>A0A4R4PC79_9ACTN</name>
<gene>
    <name evidence="1" type="ORF">E1284_01150</name>
</gene>
<reference evidence="1 2" key="1">
    <citation type="submission" date="2019-03" db="EMBL/GenBank/DDBJ databases">
        <title>Draft genome sequences of novel Actinobacteria.</title>
        <authorList>
            <person name="Sahin N."/>
            <person name="Ay H."/>
            <person name="Saygin H."/>
        </authorList>
    </citation>
    <scope>NUCLEOTIDE SEQUENCE [LARGE SCALE GENOMIC DNA]</scope>
    <source>
        <strain evidence="1 2">DSM 45347</strain>
    </source>
</reference>
<dbReference type="EMBL" id="SMJW01000002">
    <property type="protein sequence ID" value="TDC20231.1"/>
    <property type="molecule type" value="Genomic_DNA"/>
</dbReference>
<evidence type="ECO:0000313" key="1">
    <source>
        <dbReference type="EMBL" id="TDC20231.1"/>
    </source>
</evidence>
<evidence type="ECO:0000313" key="2">
    <source>
        <dbReference type="Proteomes" id="UP000295431"/>
    </source>
</evidence>
<sequence>MADSVKIHVTGTPDQVRPVLEQVLGAEGFRFTWENPGECIIEKGSRTKALLLGAFATHYKYRIILRPQQDGSVVVDAGLATTGMSGGAIGVAKVRKKLDEVGRILDGAFQNAGTFRGRVA</sequence>
<dbReference type="OrthoDB" id="3476253at2"/>
<accession>A0A4R4PC79</accession>